<organism evidence="1">
    <name type="scientific">Macaca fascicularis</name>
    <name type="common">Crab-eating macaque</name>
    <name type="synonym">Cynomolgus monkey</name>
    <dbReference type="NCBI Taxonomy" id="9541"/>
    <lineage>
        <taxon>Eukaryota</taxon>
        <taxon>Metazoa</taxon>
        <taxon>Chordata</taxon>
        <taxon>Craniata</taxon>
        <taxon>Vertebrata</taxon>
        <taxon>Euteleostomi</taxon>
        <taxon>Mammalia</taxon>
        <taxon>Eutheria</taxon>
        <taxon>Euarchontoglires</taxon>
        <taxon>Primates</taxon>
        <taxon>Haplorrhini</taxon>
        <taxon>Catarrhini</taxon>
        <taxon>Cercopithecidae</taxon>
        <taxon>Cercopithecinae</taxon>
        <taxon>Macaca</taxon>
    </lineage>
</organism>
<accession>Q9GMQ0</accession>
<name>Q9GMQ0_MACFA</name>
<sequence length="50" mass="5834">MLHCFNYCRIKAKLNYVLISGNRRPSLSCFFRSALAIIFSDNPLESTFQF</sequence>
<evidence type="ECO:0000313" key="1">
    <source>
        <dbReference type="EMBL" id="BAB12305.1"/>
    </source>
</evidence>
<dbReference type="EMBL" id="AB047884">
    <property type="protein sequence ID" value="BAB12305.1"/>
    <property type="molecule type" value="mRNA"/>
</dbReference>
<protein>
    <submittedName>
        <fullName evidence="1">Uncharacterized protein</fullName>
    </submittedName>
</protein>
<reference evidence="1" key="1">
    <citation type="submission" date="2000-08" db="EMBL/GenBank/DDBJ databases">
        <title>Isolation of full-length cDNA clones from macaque brain cDNA libraries.</title>
        <authorList>
            <person name="Osada N."/>
            <person name="Hida M."/>
            <person name="Kusuda J."/>
            <person name="Tanuma R."/>
            <person name="Iseki K."/>
            <person name="Hirai M."/>
            <person name="Terao K."/>
            <person name="Suzuki Y."/>
            <person name="Sugano S."/>
            <person name="Hashimoto K."/>
        </authorList>
    </citation>
    <scope>NUCLEOTIDE SEQUENCE</scope>
    <source>
        <tissue evidence="1">Brain parietal lobe</tissue>
    </source>
</reference>
<dbReference type="AlphaFoldDB" id="Q9GMQ0"/>
<proteinExistence type="evidence at transcript level"/>